<proteinExistence type="predicted"/>
<evidence type="ECO:0000313" key="2">
    <source>
        <dbReference type="Proteomes" id="UP001054837"/>
    </source>
</evidence>
<comment type="caution">
    <text evidence="1">The sequence shown here is derived from an EMBL/GenBank/DDBJ whole genome shotgun (WGS) entry which is preliminary data.</text>
</comment>
<keyword evidence="2" id="KW-1185">Reference proteome</keyword>
<reference evidence="1 2" key="1">
    <citation type="submission" date="2021-06" db="EMBL/GenBank/DDBJ databases">
        <title>Caerostris darwini draft genome.</title>
        <authorList>
            <person name="Kono N."/>
            <person name="Arakawa K."/>
        </authorList>
    </citation>
    <scope>NUCLEOTIDE SEQUENCE [LARGE SCALE GENOMIC DNA]</scope>
</reference>
<accession>A0AAV4R457</accession>
<dbReference type="Proteomes" id="UP001054837">
    <property type="component" value="Unassembled WGS sequence"/>
</dbReference>
<evidence type="ECO:0000313" key="1">
    <source>
        <dbReference type="EMBL" id="GIY17078.1"/>
    </source>
</evidence>
<name>A0AAV4R457_9ARAC</name>
<gene>
    <name evidence="1" type="ORF">CDAR_251311</name>
</gene>
<sequence>MIKTTQLQSGLERMSGQTGLTPKGYLKGCACAANGEVSWLSCQQWELINLARIKSLHGFSMVTYLGIRASPGRISFSYQGIAQAPVVAGVPHIIWP</sequence>
<dbReference type="AlphaFoldDB" id="A0AAV4R457"/>
<dbReference type="EMBL" id="BPLQ01005772">
    <property type="protein sequence ID" value="GIY17078.1"/>
    <property type="molecule type" value="Genomic_DNA"/>
</dbReference>
<organism evidence="1 2">
    <name type="scientific">Caerostris darwini</name>
    <dbReference type="NCBI Taxonomy" id="1538125"/>
    <lineage>
        <taxon>Eukaryota</taxon>
        <taxon>Metazoa</taxon>
        <taxon>Ecdysozoa</taxon>
        <taxon>Arthropoda</taxon>
        <taxon>Chelicerata</taxon>
        <taxon>Arachnida</taxon>
        <taxon>Araneae</taxon>
        <taxon>Araneomorphae</taxon>
        <taxon>Entelegynae</taxon>
        <taxon>Araneoidea</taxon>
        <taxon>Araneidae</taxon>
        <taxon>Caerostris</taxon>
    </lineage>
</organism>
<protein>
    <submittedName>
        <fullName evidence="1">Uncharacterized protein</fullName>
    </submittedName>
</protein>